<dbReference type="Proteomes" id="UP000256690">
    <property type="component" value="Unassembled WGS sequence"/>
</dbReference>
<dbReference type="GeneID" id="38116454"/>
<accession>A0A3D8RYW2</accession>
<comment type="caution">
    <text evidence="2">The sequence shown here is derived from an EMBL/GenBank/DDBJ whole genome shotgun (WGS) entry which is preliminary data.</text>
</comment>
<feature type="region of interest" description="Disordered" evidence="1">
    <location>
        <begin position="1"/>
        <end position="36"/>
    </location>
</feature>
<protein>
    <submittedName>
        <fullName evidence="2">Uncharacterized protein</fullName>
    </submittedName>
</protein>
<dbReference type="RefSeq" id="XP_026603932.1">
    <property type="nucleotide sequence ID" value="XM_026748100.1"/>
</dbReference>
<feature type="compositionally biased region" description="Basic and acidic residues" evidence="1">
    <location>
        <begin position="187"/>
        <end position="203"/>
    </location>
</feature>
<feature type="region of interest" description="Disordered" evidence="1">
    <location>
        <begin position="92"/>
        <end position="137"/>
    </location>
</feature>
<evidence type="ECO:0000313" key="2">
    <source>
        <dbReference type="EMBL" id="RDW79232.1"/>
    </source>
</evidence>
<sequence length="239" mass="27064">MPRNYDIPPPNPTVEEVLDETDSNNDARGPDSRLSWPQICTQHDSVLSSHLKMLYALKTQVASDPDASRLISSMIERTQKLVKQFEGVKKHIVPRAMRSSGSGPDSRKASSDSTTPRAEDGAARKRRKRHRISNEIELVDEPQQPVLEVQSVKRKRVDMIIPGADEDVRNVMPVSLETEDISDEVQRRLKIKEEQRRKRDAKPEKRKRDRDSLASNASTSSLASSKPRKKFKSTGMADR</sequence>
<dbReference type="OrthoDB" id="4509809at2759"/>
<reference evidence="2 3" key="1">
    <citation type="journal article" date="2018" name="IMA Fungus">
        <title>IMA Genome-F 9: Draft genome sequence of Annulohypoxylon stygium, Aspergillus mulundensis, Berkeleyomyces basicola (syn. Thielaviopsis basicola), Ceratocystis smalleyi, two Cercospora beticola strains, Coleophoma cylindrospora, Fusarium fracticaudum, Phialophora cf. hyalina, and Morchella septimelata.</title>
        <authorList>
            <person name="Wingfield B.D."/>
            <person name="Bills G.F."/>
            <person name="Dong Y."/>
            <person name="Huang W."/>
            <person name="Nel W.J."/>
            <person name="Swalarsk-Parry B.S."/>
            <person name="Vaghefi N."/>
            <person name="Wilken P.M."/>
            <person name="An Z."/>
            <person name="de Beer Z.W."/>
            <person name="De Vos L."/>
            <person name="Chen L."/>
            <person name="Duong T.A."/>
            <person name="Gao Y."/>
            <person name="Hammerbacher A."/>
            <person name="Kikkert J.R."/>
            <person name="Li Y."/>
            <person name="Li H."/>
            <person name="Li K."/>
            <person name="Li Q."/>
            <person name="Liu X."/>
            <person name="Ma X."/>
            <person name="Naidoo K."/>
            <person name="Pethybridge S.J."/>
            <person name="Sun J."/>
            <person name="Steenkamp E.T."/>
            <person name="van der Nest M.A."/>
            <person name="van Wyk S."/>
            <person name="Wingfield M.J."/>
            <person name="Xiong C."/>
            <person name="Yue Q."/>
            <person name="Zhang X."/>
        </authorList>
    </citation>
    <scope>NUCLEOTIDE SEQUENCE [LARGE SCALE GENOMIC DNA]</scope>
    <source>
        <strain evidence="2 3">DSM 5745</strain>
    </source>
</reference>
<dbReference type="AlphaFoldDB" id="A0A3D8RYW2"/>
<organism evidence="2 3">
    <name type="scientific">Aspergillus mulundensis</name>
    <dbReference type="NCBI Taxonomy" id="1810919"/>
    <lineage>
        <taxon>Eukaryota</taxon>
        <taxon>Fungi</taxon>
        <taxon>Dikarya</taxon>
        <taxon>Ascomycota</taxon>
        <taxon>Pezizomycotina</taxon>
        <taxon>Eurotiomycetes</taxon>
        <taxon>Eurotiomycetidae</taxon>
        <taxon>Eurotiales</taxon>
        <taxon>Aspergillaceae</taxon>
        <taxon>Aspergillus</taxon>
        <taxon>Aspergillus subgen. Nidulantes</taxon>
    </lineage>
</organism>
<keyword evidence="3" id="KW-1185">Reference proteome</keyword>
<dbReference type="EMBL" id="PVWQ01000006">
    <property type="protein sequence ID" value="RDW79232.1"/>
    <property type="molecule type" value="Genomic_DNA"/>
</dbReference>
<proteinExistence type="predicted"/>
<feature type="region of interest" description="Disordered" evidence="1">
    <location>
        <begin position="187"/>
        <end position="239"/>
    </location>
</feature>
<feature type="compositionally biased region" description="Low complexity" evidence="1">
    <location>
        <begin position="213"/>
        <end position="225"/>
    </location>
</feature>
<gene>
    <name evidence="2" type="ORF">DSM5745_06084</name>
</gene>
<name>A0A3D8RYW2_9EURO</name>
<evidence type="ECO:0000313" key="3">
    <source>
        <dbReference type="Proteomes" id="UP000256690"/>
    </source>
</evidence>
<evidence type="ECO:0000256" key="1">
    <source>
        <dbReference type="SAM" id="MobiDB-lite"/>
    </source>
</evidence>